<feature type="region of interest" description="Disordered" evidence="5">
    <location>
        <begin position="138"/>
        <end position="166"/>
    </location>
</feature>
<feature type="transmembrane region" description="Helical" evidence="6">
    <location>
        <begin position="6"/>
        <end position="27"/>
    </location>
</feature>
<evidence type="ECO:0000313" key="9">
    <source>
        <dbReference type="Proteomes" id="UP000638648"/>
    </source>
</evidence>
<keyword evidence="9" id="KW-1185">Reference proteome</keyword>
<evidence type="ECO:0000259" key="7">
    <source>
        <dbReference type="Pfam" id="PF06803"/>
    </source>
</evidence>
<protein>
    <submittedName>
        <fullName evidence="8">Uncharacterized membrane protein YkvA (DUF1232 family)</fullName>
    </submittedName>
</protein>
<feature type="compositionally biased region" description="Polar residues" evidence="5">
    <location>
        <begin position="147"/>
        <end position="158"/>
    </location>
</feature>
<name>A0A927MU64_9ACTN</name>
<dbReference type="RefSeq" id="WP_337917431.1">
    <property type="nucleotide sequence ID" value="NZ_BAABJL010000274.1"/>
</dbReference>
<evidence type="ECO:0000313" key="8">
    <source>
        <dbReference type="EMBL" id="MBE1603385.1"/>
    </source>
</evidence>
<dbReference type="Proteomes" id="UP000638648">
    <property type="component" value="Unassembled WGS sequence"/>
</dbReference>
<evidence type="ECO:0000256" key="3">
    <source>
        <dbReference type="ARBA" id="ARBA00022989"/>
    </source>
</evidence>
<comment type="subcellular location">
    <subcellularLocation>
        <location evidence="1">Endomembrane system</location>
        <topology evidence="1">Multi-pass membrane protein</topology>
    </subcellularLocation>
</comment>
<dbReference type="AlphaFoldDB" id="A0A927MU64"/>
<proteinExistence type="predicted"/>
<dbReference type="InterPro" id="IPR010652">
    <property type="entry name" value="DUF1232"/>
</dbReference>
<keyword evidence="3 6" id="KW-1133">Transmembrane helix</keyword>
<reference evidence="8" key="1">
    <citation type="submission" date="2020-10" db="EMBL/GenBank/DDBJ databases">
        <title>Sequencing the genomes of 1000 actinobacteria strains.</title>
        <authorList>
            <person name="Klenk H.-P."/>
        </authorList>
    </citation>
    <scope>NUCLEOTIDE SEQUENCE</scope>
    <source>
        <strain evidence="8">DSM 45354</strain>
    </source>
</reference>
<keyword evidence="2 6" id="KW-0812">Transmembrane</keyword>
<gene>
    <name evidence="8" type="ORF">HEB94_000233</name>
</gene>
<evidence type="ECO:0000256" key="2">
    <source>
        <dbReference type="ARBA" id="ARBA00022692"/>
    </source>
</evidence>
<evidence type="ECO:0000256" key="6">
    <source>
        <dbReference type="SAM" id="Phobius"/>
    </source>
</evidence>
<feature type="domain" description="DUF1232" evidence="7">
    <location>
        <begin position="64"/>
        <end position="99"/>
    </location>
</feature>
<dbReference type="EMBL" id="JADBEM010000001">
    <property type="protein sequence ID" value="MBE1603385.1"/>
    <property type="molecule type" value="Genomic_DNA"/>
</dbReference>
<evidence type="ECO:0000256" key="5">
    <source>
        <dbReference type="SAM" id="MobiDB-lite"/>
    </source>
</evidence>
<evidence type="ECO:0000256" key="4">
    <source>
        <dbReference type="ARBA" id="ARBA00023136"/>
    </source>
</evidence>
<evidence type="ECO:0000256" key="1">
    <source>
        <dbReference type="ARBA" id="ARBA00004127"/>
    </source>
</evidence>
<keyword evidence="4 6" id="KW-0472">Membrane</keyword>
<organism evidence="8 9">
    <name type="scientific">Actinopolymorpha pittospori</name>
    <dbReference type="NCBI Taxonomy" id="648752"/>
    <lineage>
        <taxon>Bacteria</taxon>
        <taxon>Bacillati</taxon>
        <taxon>Actinomycetota</taxon>
        <taxon>Actinomycetes</taxon>
        <taxon>Propionibacteriales</taxon>
        <taxon>Actinopolymorphaceae</taxon>
        <taxon>Actinopolymorpha</taxon>
    </lineage>
</organism>
<sequence length="166" mass="18017">MPTWLEIVIGIVAAVLVCWLLLVAAMWTAKPSGPLLKEALRLLPDLLRLLRRLAADNTLPRGARIRLALLMVYLAIPIDLIPDFIPILGYADDAIIVTLVLRSVVRHAGLDAVHRHWPGTPDGFTALTRLTRLNHRHVPSDGDAASSHPSGANDSGVQASRPDLDA</sequence>
<comment type="caution">
    <text evidence="8">The sequence shown here is derived from an EMBL/GenBank/DDBJ whole genome shotgun (WGS) entry which is preliminary data.</text>
</comment>
<accession>A0A927MU64</accession>
<dbReference type="Pfam" id="PF06803">
    <property type="entry name" value="DUF1232"/>
    <property type="match status" value="1"/>
</dbReference>
<dbReference type="GO" id="GO:0012505">
    <property type="term" value="C:endomembrane system"/>
    <property type="evidence" value="ECO:0007669"/>
    <property type="project" value="UniProtKB-SubCell"/>
</dbReference>